<keyword evidence="1" id="KW-0175">Coiled coil</keyword>
<sequence length="585" mass="66623">MSAEEKYRNITQEIKEIYIDLTQGEPDPDDEISARSILTEKIKELKSLDTAQASMNISLFDVVLTKLENWDTLELWFTESDLPDDMKKIIDISEDISKEEIPKQPEITSSEEPQMVSDTGKIDIKEIVDQVSDKFMGEIDDLKQKVENLKHEIEVKDESLRNFSQKRIIKTIKPKKDVKLPPPKIKIPNIGRPAKPPQINVKITKEDKISQEKIEIKPIEDVKSEIERELKKLKPSSNIEGIPKKTEEKVGEAKSVLDLLDELEPTQDMSKSELTQDIKNQEQARSKSKEQLSILDILDEQDTLTPPPKLDVEIKEHESQKKPLISLEVTVIEEEPSGQAILSPPPKLKIEEKKDDKHRKPIIRTEIPVIEEEPSEQATLSPPPKLKIEEKKDDKHRKPIIQTEVSVIDDPTSNHLSPIPFVNNPSVNIEEIELESIKSSGTELFTVFSSVGNKLVEKQSVPTTEFPSLPPTKEMKEKKAKENKKEMKISSFVDFGSSDQSTKTAEDSKTYSSELPTDKDSLYQELIALEGRRYSLEKSFKETEKSYGDGSIGDSELNSRSEDLKDKLDQITSRINRIRRVISTM</sequence>
<feature type="region of interest" description="Disordered" evidence="2">
    <location>
        <begin position="336"/>
        <end position="423"/>
    </location>
</feature>
<evidence type="ECO:0000313" key="3">
    <source>
        <dbReference type="EMBL" id="KKN16325.1"/>
    </source>
</evidence>
<accession>A0A0F9N9Y2</accession>
<feature type="region of interest" description="Disordered" evidence="2">
    <location>
        <begin position="459"/>
        <end position="516"/>
    </location>
</feature>
<organism evidence="3">
    <name type="scientific">marine sediment metagenome</name>
    <dbReference type="NCBI Taxonomy" id="412755"/>
    <lineage>
        <taxon>unclassified sequences</taxon>
        <taxon>metagenomes</taxon>
        <taxon>ecological metagenomes</taxon>
    </lineage>
</organism>
<gene>
    <name evidence="3" type="ORF">LCGC14_0977090</name>
</gene>
<reference evidence="3" key="1">
    <citation type="journal article" date="2015" name="Nature">
        <title>Complex archaea that bridge the gap between prokaryotes and eukaryotes.</title>
        <authorList>
            <person name="Spang A."/>
            <person name="Saw J.H."/>
            <person name="Jorgensen S.L."/>
            <person name="Zaremba-Niedzwiedzka K."/>
            <person name="Martijn J."/>
            <person name="Lind A.E."/>
            <person name="van Eijk R."/>
            <person name="Schleper C."/>
            <person name="Guy L."/>
            <person name="Ettema T.J."/>
        </authorList>
    </citation>
    <scope>NUCLEOTIDE SEQUENCE</scope>
</reference>
<feature type="compositionally biased region" description="Basic and acidic residues" evidence="2">
    <location>
        <begin position="270"/>
        <end position="290"/>
    </location>
</feature>
<feature type="compositionally biased region" description="Basic and acidic residues" evidence="2">
    <location>
        <begin position="310"/>
        <end position="319"/>
    </location>
</feature>
<proteinExistence type="predicted"/>
<feature type="compositionally biased region" description="Basic and acidic residues" evidence="2">
    <location>
        <begin position="473"/>
        <end position="488"/>
    </location>
</feature>
<protein>
    <submittedName>
        <fullName evidence="3">Uncharacterized protein</fullName>
    </submittedName>
</protein>
<feature type="coiled-coil region" evidence="1">
    <location>
        <begin position="132"/>
        <end position="166"/>
    </location>
</feature>
<name>A0A0F9N9Y2_9ZZZZ</name>
<dbReference type="EMBL" id="LAZR01003624">
    <property type="protein sequence ID" value="KKN16325.1"/>
    <property type="molecule type" value="Genomic_DNA"/>
</dbReference>
<evidence type="ECO:0000256" key="2">
    <source>
        <dbReference type="SAM" id="MobiDB-lite"/>
    </source>
</evidence>
<comment type="caution">
    <text evidence="3">The sequence shown here is derived from an EMBL/GenBank/DDBJ whole genome shotgun (WGS) entry which is preliminary data.</text>
</comment>
<evidence type="ECO:0000256" key="1">
    <source>
        <dbReference type="SAM" id="Coils"/>
    </source>
</evidence>
<dbReference type="AlphaFoldDB" id="A0A0F9N9Y2"/>
<feature type="region of interest" description="Disordered" evidence="2">
    <location>
        <begin position="262"/>
        <end position="319"/>
    </location>
</feature>
<feature type="region of interest" description="Disordered" evidence="2">
    <location>
        <begin position="177"/>
        <end position="197"/>
    </location>
</feature>